<dbReference type="PANTHER" id="PTHR47313:SF1">
    <property type="entry name" value="RIBOSOMAL RNA LARGE SUBUNIT METHYLTRANSFERASE K_L"/>
    <property type="match status" value="1"/>
</dbReference>
<sequence length="386" mass="43415">MAKLDLIATCPMGLEAIVAREIRELGYEDVTVENGRVTFTGDELAVCRANLWLRTADRILIKMGQFEAFTFDELFEGTKALDWPDWIPGDGEFPVEGRSHKSQLSSVPACQGIVKKAIVEKMKERYHTDWFHEDGPLYVIEVSLLNDIATLTLDTTGPSLHKRGYRKLVTEAPLKETMAAAMINLSRWRPERPLYDPFCGSGTILIEAAMIGWNIAPGLRRSFPSEAWDAIGEDRWEQAREEAYDSLQDDKPLEIAGSDIDPKAIEVAQAAAKAAGLANELKFYVEPVVKARPRGDYGCLITNPPYGERLGDQKEVERALRQLGNLSASIPTWSTFVLSPSKQLEHNFNRSADKRRKLFNGRIECQLYQYFGPLPPRNVNKEPSDQ</sequence>
<reference evidence="5 6" key="1">
    <citation type="journal article" date="2019" name="Microorganisms">
        <title>Paenibacillus lutrae sp. nov., A Chitinolytic Species Isolated from A River Otter in Castril Natural Park, Granada, Spain.</title>
        <authorList>
            <person name="Rodriguez M."/>
            <person name="Reina J.C."/>
            <person name="Bejar V."/>
            <person name="Llamas I."/>
        </authorList>
    </citation>
    <scope>NUCLEOTIDE SEQUENCE [LARGE SCALE GENOMIC DNA]</scope>
    <source>
        <strain evidence="5 6">N10</strain>
    </source>
</reference>
<dbReference type="Pfam" id="PF22020">
    <property type="entry name" value="RlmL_1st"/>
    <property type="match status" value="1"/>
</dbReference>
<dbReference type="RefSeq" id="WP_157332768.1">
    <property type="nucleotide sequence ID" value="NZ_RHLK01000002.1"/>
</dbReference>
<dbReference type="InterPro" id="IPR000241">
    <property type="entry name" value="RlmKL-like_Mtase"/>
</dbReference>
<protein>
    <submittedName>
        <fullName evidence="5">Class I SAM-dependent RNA methyltransferase</fullName>
    </submittedName>
</protein>
<evidence type="ECO:0000313" key="6">
    <source>
        <dbReference type="Proteomes" id="UP000490800"/>
    </source>
</evidence>
<evidence type="ECO:0000256" key="2">
    <source>
        <dbReference type="ARBA" id="ARBA00022679"/>
    </source>
</evidence>
<evidence type="ECO:0000256" key="3">
    <source>
        <dbReference type="PROSITE-ProRule" id="PRU00529"/>
    </source>
</evidence>
<dbReference type="Pfam" id="PF02926">
    <property type="entry name" value="THUMP"/>
    <property type="match status" value="1"/>
</dbReference>
<keyword evidence="3" id="KW-0694">RNA-binding</keyword>
<keyword evidence="2 5" id="KW-0808">Transferase</keyword>
<dbReference type="Proteomes" id="UP000490800">
    <property type="component" value="Unassembled WGS sequence"/>
</dbReference>
<dbReference type="PROSITE" id="PS01261">
    <property type="entry name" value="UPF0020"/>
    <property type="match status" value="1"/>
</dbReference>
<dbReference type="InterPro" id="IPR002052">
    <property type="entry name" value="DNA_methylase_N6_adenine_CS"/>
</dbReference>
<dbReference type="Gene3D" id="3.30.2130.30">
    <property type="match status" value="1"/>
</dbReference>
<name>A0A7X3JY12_9BACL</name>
<accession>A0A7X3JY12</accession>
<dbReference type="PANTHER" id="PTHR47313">
    <property type="entry name" value="RIBOSOMAL RNA LARGE SUBUNIT METHYLTRANSFERASE K/L"/>
    <property type="match status" value="1"/>
</dbReference>
<dbReference type="PROSITE" id="PS51165">
    <property type="entry name" value="THUMP"/>
    <property type="match status" value="1"/>
</dbReference>
<evidence type="ECO:0000259" key="4">
    <source>
        <dbReference type="PROSITE" id="PS51165"/>
    </source>
</evidence>
<evidence type="ECO:0000256" key="1">
    <source>
        <dbReference type="ARBA" id="ARBA00022603"/>
    </source>
</evidence>
<gene>
    <name evidence="5" type="ORF">EDM21_02845</name>
</gene>
<feature type="domain" description="THUMP" evidence="4">
    <location>
        <begin position="45"/>
        <end position="155"/>
    </location>
</feature>
<dbReference type="GO" id="GO:0070043">
    <property type="term" value="F:rRNA (guanine-N7-)-methyltransferase activity"/>
    <property type="evidence" value="ECO:0007669"/>
    <property type="project" value="TreeGrafter"/>
</dbReference>
<evidence type="ECO:0000313" key="5">
    <source>
        <dbReference type="EMBL" id="MVO98479.1"/>
    </source>
</evidence>
<dbReference type="PROSITE" id="PS00092">
    <property type="entry name" value="N6_MTASE"/>
    <property type="match status" value="1"/>
</dbReference>
<keyword evidence="1 5" id="KW-0489">Methyltransferase</keyword>
<dbReference type="InterPro" id="IPR053943">
    <property type="entry name" value="RlmKL-like_Mtase_CS"/>
</dbReference>
<dbReference type="SUPFAM" id="SSF53335">
    <property type="entry name" value="S-adenosyl-L-methionine-dependent methyltransferases"/>
    <property type="match status" value="1"/>
</dbReference>
<dbReference type="InterPro" id="IPR054170">
    <property type="entry name" value="RlmL_1st"/>
</dbReference>
<dbReference type="CDD" id="cd11715">
    <property type="entry name" value="THUMP_AdoMetMT"/>
    <property type="match status" value="1"/>
</dbReference>
<comment type="caution">
    <text evidence="5">The sequence shown here is derived from an EMBL/GenBank/DDBJ whole genome shotgun (WGS) entry which is preliminary data.</text>
</comment>
<keyword evidence="6" id="KW-1185">Reference proteome</keyword>
<dbReference type="EMBL" id="RHLK01000002">
    <property type="protein sequence ID" value="MVO98479.1"/>
    <property type="molecule type" value="Genomic_DNA"/>
</dbReference>
<proteinExistence type="predicted"/>
<organism evidence="5 6">
    <name type="scientific">Paenibacillus lutrae</name>
    <dbReference type="NCBI Taxonomy" id="2078573"/>
    <lineage>
        <taxon>Bacteria</taxon>
        <taxon>Bacillati</taxon>
        <taxon>Bacillota</taxon>
        <taxon>Bacilli</taxon>
        <taxon>Bacillales</taxon>
        <taxon>Paenibacillaceae</taxon>
        <taxon>Paenibacillus</taxon>
    </lineage>
</organism>
<dbReference type="SMART" id="SM00981">
    <property type="entry name" value="THUMP"/>
    <property type="match status" value="1"/>
</dbReference>
<dbReference type="GO" id="GO:0008990">
    <property type="term" value="F:rRNA (guanine-N2-)-methyltransferase activity"/>
    <property type="evidence" value="ECO:0007669"/>
    <property type="project" value="TreeGrafter"/>
</dbReference>
<dbReference type="GO" id="GO:0003723">
    <property type="term" value="F:RNA binding"/>
    <property type="evidence" value="ECO:0007669"/>
    <property type="project" value="UniProtKB-UniRule"/>
</dbReference>
<dbReference type="OrthoDB" id="9809404at2"/>
<dbReference type="AlphaFoldDB" id="A0A7X3JY12"/>
<dbReference type="InterPro" id="IPR004114">
    <property type="entry name" value="THUMP_dom"/>
</dbReference>
<dbReference type="Pfam" id="PF01170">
    <property type="entry name" value="UPF0020"/>
    <property type="match status" value="1"/>
</dbReference>
<dbReference type="Gene3D" id="3.40.50.150">
    <property type="entry name" value="Vaccinia Virus protein VP39"/>
    <property type="match status" value="1"/>
</dbReference>
<dbReference type="InterPro" id="IPR029063">
    <property type="entry name" value="SAM-dependent_MTases_sf"/>
</dbReference>